<dbReference type="GO" id="GO:0022857">
    <property type="term" value="F:transmembrane transporter activity"/>
    <property type="evidence" value="ECO:0007669"/>
    <property type="project" value="InterPro"/>
</dbReference>
<keyword evidence="7" id="KW-1185">Reference proteome</keyword>
<feature type="transmembrane region" description="Helical" evidence="4">
    <location>
        <begin position="261"/>
        <end position="279"/>
    </location>
</feature>
<keyword evidence="2 4" id="KW-1133">Transmembrane helix</keyword>
<evidence type="ECO:0000259" key="5">
    <source>
        <dbReference type="PROSITE" id="PS50850"/>
    </source>
</evidence>
<evidence type="ECO:0000256" key="3">
    <source>
        <dbReference type="ARBA" id="ARBA00023136"/>
    </source>
</evidence>
<name>A0A6M1LRY8_9PROT</name>
<dbReference type="InterPro" id="IPR020846">
    <property type="entry name" value="MFS_dom"/>
</dbReference>
<keyword evidence="1 4" id="KW-0812">Transmembrane</keyword>
<gene>
    <name evidence="6" type="ORF">G3576_22440</name>
</gene>
<dbReference type="EMBL" id="JAAIKB010000011">
    <property type="protein sequence ID" value="NGM22789.1"/>
    <property type="molecule type" value="Genomic_DNA"/>
</dbReference>
<feature type="transmembrane region" description="Helical" evidence="4">
    <location>
        <begin position="88"/>
        <end position="106"/>
    </location>
</feature>
<feature type="transmembrane region" description="Helical" evidence="4">
    <location>
        <begin position="56"/>
        <end position="76"/>
    </location>
</feature>
<feature type="transmembrane region" description="Helical" evidence="4">
    <location>
        <begin position="316"/>
        <end position="335"/>
    </location>
</feature>
<feature type="transmembrane region" description="Helical" evidence="4">
    <location>
        <begin position="21"/>
        <end position="44"/>
    </location>
</feature>
<dbReference type="Proteomes" id="UP000475385">
    <property type="component" value="Unassembled WGS sequence"/>
</dbReference>
<proteinExistence type="predicted"/>
<organism evidence="6 7">
    <name type="scientific">Falsiroseomonas algicola</name>
    <dbReference type="NCBI Taxonomy" id="2716930"/>
    <lineage>
        <taxon>Bacteria</taxon>
        <taxon>Pseudomonadati</taxon>
        <taxon>Pseudomonadota</taxon>
        <taxon>Alphaproteobacteria</taxon>
        <taxon>Acetobacterales</taxon>
        <taxon>Roseomonadaceae</taxon>
        <taxon>Falsiroseomonas</taxon>
    </lineage>
</organism>
<dbReference type="Pfam" id="PF07690">
    <property type="entry name" value="MFS_1"/>
    <property type="match status" value="1"/>
</dbReference>
<reference evidence="6 7" key="1">
    <citation type="submission" date="2020-02" db="EMBL/GenBank/DDBJ databases">
        <authorList>
            <person name="Kim H.M."/>
            <person name="Jeon C.O."/>
        </authorList>
    </citation>
    <scope>NUCLEOTIDE SEQUENCE [LARGE SCALE GENOMIC DNA]</scope>
    <source>
        <strain evidence="6 7">PeD5</strain>
    </source>
</reference>
<comment type="caution">
    <text evidence="6">The sequence shown here is derived from an EMBL/GenBank/DDBJ whole genome shotgun (WGS) entry which is preliminary data.</text>
</comment>
<evidence type="ECO:0000313" key="7">
    <source>
        <dbReference type="Proteomes" id="UP000475385"/>
    </source>
</evidence>
<dbReference type="PROSITE" id="PS50850">
    <property type="entry name" value="MFS"/>
    <property type="match status" value="1"/>
</dbReference>
<feature type="transmembrane region" description="Helical" evidence="4">
    <location>
        <begin position="356"/>
        <end position="375"/>
    </location>
</feature>
<dbReference type="RefSeq" id="WP_164696711.1">
    <property type="nucleotide sequence ID" value="NZ_JAAIKB010000011.1"/>
</dbReference>
<keyword evidence="3 4" id="KW-0472">Membrane</keyword>
<dbReference type="SUPFAM" id="SSF103473">
    <property type="entry name" value="MFS general substrate transporter"/>
    <property type="match status" value="1"/>
</dbReference>
<dbReference type="PANTHER" id="PTHR11360:SF308">
    <property type="entry name" value="BLL3089 PROTEIN"/>
    <property type="match status" value="1"/>
</dbReference>
<dbReference type="Gene3D" id="1.20.1250.20">
    <property type="entry name" value="MFS general substrate transporter like domains"/>
    <property type="match status" value="1"/>
</dbReference>
<feature type="transmembrane region" description="Helical" evidence="4">
    <location>
        <begin position="381"/>
        <end position="401"/>
    </location>
</feature>
<feature type="transmembrane region" description="Helical" evidence="4">
    <location>
        <begin position="291"/>
        <end position="310"/>
    </location>
</feature>
<evidence type="ECO:0000313" key="6">
    <source>
        <dbReference type="EMBL" id="NGM22789.1"/>
    </source>
</evidence>
<feature type="transmembrane region" description="Helical" evidence="4">
    <location>
        <begin position="175"/>
        <end position="196"/>
    </location>
</feature>
<dbReference type="InterPro" id="IPR036259">
    <property type="entry name" value="MFS_trans_sf"/>
</dbReference>
<feature type="transmembrane region" description="Helical" evidence="4">
    <location>
        <begin position="150"/>
        <end position="169"/>
    </location>
</feature>
<evidence type="ECO:0000256" key="2">
    <source>
        <dbReference type="ARBA" id="ARBA00022989"/>
    </source>
</evidence>
<dbReference type="InterPro" id="IPR011701">
    <property type="entry name" value="MFS"/>
</dbReference>
<reference evidence="6 7" key="2">
    <citation type="submission" date="2020-03" db="EMBL/GenBank/DDBJ databases">
        <title>Roseomonas stagni sp. nov., isolated from pond water in Japan.</title>
        <authorList>
            <person name="Furuhata K."/>
            <person name="Miyamoto H."/>
            <person name="Goto K."/>
        </authorList>
    </citation>
    <scope>NUCLEOTIDE SEQUENCE [LARGE SCALE GENOMIC DNA]</scope>
    <source>
        <strain evidence="6 7">PeD5</strain>
    </source>
</reference>
<dbReference type="AlphaFoldDB" id="A0A6M1LRY8"/>
<accession>A0A6M1LRY8</accession>
<dbReference type="PANTHER" id="PTHR11360">
    <property type="entry name" value="MONOCARBOXYLATE TRANSPORTER"/>
    <property type="match status" value="1"/>
</dbReference>
<evidence type="ECO:0000256" key="4">
    <source>
        <dbReference type="SAM" id="Phobius"/>
    </source>
</evidence>
<feature type="transmembrane region" description="Helical" evidence="4">
    <location>
        <begin position="112"/>
        <end position="138"/>
    </location>
</feature>
<feature type="transmembrane region" description="Helical" evidence="4">
    <location>
        <begin position="228"/>
        <end position="249"/>
    </location>
</feature>
<protein>
    <submittedName>
        <fullName evidence="6">MFS transporter</fullName>
    </submittedName>
</protein>
<evidence type="ECO:0000256" key="1">
    <source>
        <dbReference type="ARBA" id="ARBA00022692"/>
    </source>
</evidence>
<feature type="domain" description="Major facilitator superfamily (MFS) profile" evidence="5">
    <location>
        <begin position="20"/>
        <end position="405"/>
    </location>
</feature>
<dbReference type="InterPro" id="IPR050327">
    <property type="entry name" value="Proton-linked_MCT"/>
</dbReference>
<sequence>MPSDQYAVSAARQVEPRLLPVILALGATQVIGYGTLYYAFAILVPAVAREFAASTTTLYAVFSVGLLAGGLAAPQLGAWMDRHGAPRIMAAGSLVTAMLVAGLAAAPSLPVFAALVIAIEVVGVAVLYDAAFATLAFLGRAGARRAITHLTLIAGFASTLFWPLTGWAVEAVGWRATYGIFAALHLLVALPLHGWIATRPRHPGADGPAEATRLQAGAPLTGRAAREAFWSVAASFALTGVLTAALTVHLVPVLQALELGAAAYLVAMLMGPAQVLIRLVDALFWRGLHPLTVALVSAAALPAAILVLVLPVDPVAAGAAFAVLFGLGAGLSSIVRGSVPLALFGAAGYGARLGQLAAIRTMLGAGAPFLFAAGLEAFGATTALVAALLVGLAALLPLGLLHRRVVEGPRMAGAATTGPTE</sequence>